<keyword evidence="2" id="KW-0732">Signal</keyword>
<dbReference type="EMBL" id="BAABIC010000013">
    <property type="protein sequence ID" value="GAA4697098.1"/>
    <property type="molecule type" value="Genomic_DNA"/>
</dbReference>
<name>A0ABP8WXB6_9PSEU</name>
<protein>
    <submittedName>
        <fullName evidence="3">Uncharacterized protein</fullName>
    </submittedName>
</protein>
<comment type="caution">
    <text evidence="3">The sequence shown here is derived from an EMBL/GenBank/DDBJ whole genome shotgun (WGS) entry which is preliminary data.</text>
</comment>
<gene>
    <name evidence="3" type="ORF">GCM10023215_39050</name>
</gene>
<evidence type="ECO:0000313" key="4">
    <source>
        <dbReference type="Proteomes" id="UP001500325"/>
    </source>
</evidence>
<dbReference type="Proteomes" id="UP001500325">
    <property type="component" value="Unassembled WGS sequence"/>
</dbReference>
<organism evidence="3 4">
    <name type="scientific">Pseudonocardia yuanmonensis</name>
    <dbReference type="NCBI Taxonomy" id="1095914"/>
    <lineage>
        <taxon>Bacteria</taxon>
        <taxon>Bacillati</taxon>
        <taxon>Actinomycetota</taxon>
        <taxon>Actinomycetes</taxon>
        <taxon>Pseudonocardiales</taxon>
        <taxon>Pseudonocardiaceae</taxon>
        <taxon>Pseudonocardia</taxon>
    </lineage>
</organism>
<keyword evidence="4" id="KW-1185">Reference proteome</keyword>
<feature type="region of interest" description="Disordered" evidence="1">
    <location>
        <begin position="59"/>
        <end position="111"/>
    </location>
</feature>
<accession>A0ABP8WXB6</accession>
<sequence>MRAGRVLRRVSLVAVMVMLGGVLALCCCTDGPTDTVSHAPGSDVALAGHHVGEVGTSAAAHGAGSRLAPDHLAPSPSRSGAAPTEAVTGAAADMTAPVPGRGGDARRAGTTDTCGSPAVLAQASVAPTAITFLHAPTAPVAAATQVLPTVHRAGADSEDLPPPGLRPSPYLLCVMRT</sequence>
<feature type="signal peptide" evidence="2">
    <location>
        <begin position="1"/>
        <end position="24"/>
    </location>
</feature>
<proteinExistence type="predicted"/>
<feature type="compositionally biased region" description="Low complexity" evidence="1">
    <location>
        <begin position="80"/>
        <end position="92"/>
    </location>
</feature>
<evidence type="ECO:0000256" key="2">
    <source>
        <dbReference type="SAM" id="SignalP"/>
    </source>
</evidence>
<reference evidence="4" key="1">
    <citation type="journal article" date="2019" name="Int. J. Syst. Evol. Microbiol.">
        <title>The Global Catalogue of Microorganisms (GCM) 10K type strain sequencing project: providing services to taxonomists for standard genome sequencing and annotation.</title>
        <authorList>
            <consortium name="The Broad Institute Genomics Platform"/>
            <consortium name="The Broad Institute Genome Sequencing Center for Infectious Disease"/>
            <person name="Wu L."/>
            <person name="Ma J."/>
        </authorList>
    </citation>
    <scope>NUCLEOTIDE SEQUENCE [LARGE SCALE GENOMIC DNA]</scope>
    <source>
        <strain evidence="4">JCM 18055</strain>
    </source>
</reference>
<evidence type="ECO:0000313" key="3">
    <source>
        <dbReference type="EMBL" id="GAA4697098.1"/>
    </source>
</evidence>
<evidence type="ECO:0000256" key="1">
    <source>
        <dbReference type="SAM" id="MobiDB-lite"/>
    </source>
</evidence>
<dbReference type="RefSeq" id="WP_345382045.1">
    <property type="nucleotide sequence ID" value="NZ_BAABIC010000013.1"/>
</dbReference>
<feature type="chain" id="PRO_5045825467" evidence="2">
    <location>
        <begin position="25"/>
        <end position="177"/>
    </location>
</feature>